<evidence type="ECO:0000259" key="3">
    <source>
        <dbReference type="Pfam" id="PF14607"/>
    </source>
</evidence>
<evidence type="ECO:0008006" key="6">
    <source>
        <dbReference type="Google" id="ProtNLM"/>
    </source>
</evidence>
<keyword evidence="5" id="KW-1185">Reference proteome</keyword>
<dbReference type="Proteomes" id="UP000244896">
    <property type="component" value="Chromosome"/>
</dbReference>
<evidence type="ECO:0000313" key="5">
    <source>
        <dbReference type="Proteomes" id="UP000244896"/>
    </source>
</evidence>
<keyword evidence="1" id="KW-0732">Signal</keyword>
<dbReference type="InterPro" id="IPR036514">
    <property type="entry name" value="SGNH_hydro_sf"/>
</dbReference>
<dbReference type="Gene3D" id="3.40.50.1110">
    <property type="entry name" value="SGNH hydrolase"/>
    <property type="match status" value="1"/>
</dbReference>
<gene>
    <name evidence="4" type="ORF">CKA38_13430</name>
</gene>
<feature type="domain" description="SGNH hydrolase-type esterase" evidence="2">
    <location>
        <begin position="183"/>
        <end position="362"/>
    </location>
</feature>
<dbReference type="RefSeq" id="WP_108825974.1">
    <property type="nucleotide sequence ID" value="NZ_CP023004.1"/>
</dbReference>
<organism evidence="4 5">
    <name type="scientific">Ereboglobus luteus</name>
    <dbReference type="NCBI Taxonomy" id="1796921"/>
    <lineage>
        <taxon>Bacteria</taxon>
        <taxon>Pseudomonadati</taxon>
        <taxon>Verrucomicrobiota</taxon>
        <taxon>Opitutia</taxon>
        <taxon>Opitutales</taxon>
        <taxon>Opitutaceae</taxon>
        <taxon>Ereboglobus</taxon>
    </lineage>
</organism>
<dbReference type="InterPro" id="IPR032740">
    <property type="entry name" value="GxDLY"/>
</dbReference>
<accession>A0A2U8E5T6</accession>
<dbReference type="InterPro" id="IPR013830">
    <property type="entry name" value="SGNH_hydro"/>
</dbReference>
<dbReference type="PANTHER" id="PTHR30383">
    <property type="entry name" value="THIOESTERASE 1/PROTEASE 1/LYSOPHOSPHOLIPASE L1"/>
    <property type="match status" value="1"/>
</dbReference>
<name>A0A2U8E5T6_9BACT</name>
<dbReference type="Pfam" id="PF14607">
    <property type="entry name" value="GxDLY"/>
    <property type="match status" value="1"/>
</dbReference>
<feature type="domain" description="SGNH hydrolase-type esterase N-terminal" evidence="3">
    <location>
        <begin position="32"/>
        <end position="172"/>
    </location>
</feature>
<dbReference type="CDD" id="cd01844">
    <property type="entry name" value="SGNH_hydrolase_like_6"/>
    <property type="match status" value="1"/>
</dbReference>
<proteinExistence type="predicted"/>
<dbReference type="AlphaFoldDB" id="A0A2U8E5T6"/>
<evidence type="ECO:0000256" key="1">
    <source>
        <dbReference type="SAM" id="SignalP"/>
    </source>
</evidence>
<evidence type="ECO:0000259" key="2">
    <source>
        <dbReference type="Pfam" id="PF14606"/>
    </source>
</evidence>
<feature type="signal peptide" evidence="1">
    <location>
        <begin position="1"/>
        <end position="19"/>
    </location>
</feature>
<evidence type="ECO:0000313" key="4">
    <source>
        <dbReference type="EMBL" id="AWI10125.1"/>
    </source>
</evidence>
<dbReference type="InterPro" id="IPR051532">
    <property type="entry name" value="Ester_Hydrolysis_Enzymes"/>
</dbReference>
<dbReference type="Pfam" id="PF14606">
    <property type="entry name" value="Lipase_GDSL_3"/>
    <property type="match status" value="1"/>
</dbReference>
<protein>
    <recommendedName>
        <fullName evidence="6">Hydrolase</fullName>
    </recommendedName>
</protein>
<dbReference type="OrthoDB" id="5624617at2"/>
<feature type="chain" id="PRO_5016004993" description="Hydrolase" evidence="1">
    <location>
        <begin position="20"/>
        <end position="367"/>
    </location>
</feature>
<sequence length="367" mass="40049">MHALPAFLALLLLSAGLSAADASKKAPQKEIVWHDASQWKPAGRAWDDTPSHYSRLPQRAEGKVTKAVWRLSRNSAGLVVYFRTNAPVIHTRHEVSGELAKPHMTATGVSGLDLYARAPNGQWRWAGSSKPKNKIHEEKILNGATPEWRDYMLYLPLYNNTTSVEIGVPEGSGFEPVAPPQAKPIVYYGTSIAHGCSASRPGMTTPAILGRKLDTPVINLGFSGNGKMEPAMAGLVAEIDASVFVLDCLPNMSSLAADEITKRTENCIRAIRKKHPATPIILMEDRSYANAWILPRQFKKNETARAALRVAYETLAAEGVKGVTYVTGGQLFGDDDEGTVDSSHPSDLGMYRQAEILLPVLKRVLKE</sequence>
<reference evidence="4 5" key="1">
    <citation type="journal article" date="2018" name="Syst. Appl. Microbiol.">
        <title>Ereboglobus luteus gen. nov. sp. nov. from cockroach guts, and new insights into the oxygen relationship of the genera Opitutus and Didymococcus (Verrucomicrobia: Opitutaceae).</title>
        <authorList>
            <person name="Tegtmeier D."/>
            <person name="Belitz A."/>
            <person name="Radek R."/>
            <person name="Heimerl T."/>
            <person name="Brune A."/>
        </authorList>
    </citation>
    <scope>NUCLEOTIDE SEQUENCE [LARGE SCALE GENOMIC DNA]</scope>
    <source>
        <strain evidence="4 5">Ho45</strain>
    </source>
</reference>
<dbReference type="KEGG" id="elut:CKA38_13430"/>
<dbReference type="SUPFAM" id="SSF52266">
    <property type="entry name" value="SGNH hydrolase"/>
    <property type="match status" value="1"/>
</dbReference>
<dbReference type="EMBL" id="CP023004">
    <property type="protein sequence ID" value="AWI10125.1"/>
    <property type="molecule type" value="Genomic_DNA"/>
</dbReference>
<dbReference type="PANTHER" id="PTHR30383:SF29">
    <property type="entry name" value="SGNH HYDROLASE-TYPE ESTERASE DOMAIN-CONTAINING PROTEIN"/>
    <property type="match status" value="1"/>
</dbReference>
<dbReference type="GO" id="GO:0016788">
    <property type="term" value="F:hydrolase activity, acting on ester bonds"/>
    <property type="evidence" value="ECO:0007669"/>
    <property type="project" value="UniProtKB-ARBA"/>
</dbReference>
<dbReference type="Gene3D" id="2.60.120.260">
    <property type="entry name" value="Galactose-binding domain-like"/>
    <property type="match status" value="1"/>
</dbReference>